<dbReference type="EMBL" id="BKCP01005417">
    <property type="protein sequence ID" value="GER38018.1"/>
    <property type="molecule type" value="Genomic_DNA"/>
</dbReference>
<dbReference type="AlphaFoldDB" id="A0A5A7PZL1"/>
<proteinExistence type="predicted"/>
<comment type="caution">
    <text evidence="1">The sequence shown here is derived from an EMBL/GenBank/DDBJ whole genome shotgun (WGS) entry which is preliminary data.</text>
</comment>
<evidence type="ECO:0000313" key="2">
    <source>
        <dbReference type="Proteomes" id="UP000325081"/>
    </source>
</evidence>
<dbReference type="GO" id="GO:0003964">
    <property type="term" value="F:RNA-directed DNA polymerase activity"/>
    <property type="evidence" value="ECO:0007669"/>
    <property type="project" value="UniProtKB-KW"/>
</dbReference>
<gene>
    <name evidence="1" type="ORF">STAS_14472</name>
</gene>
<dbReference type="SUPFAM" id="SSF56219">
    <property type="entry name" value="DNase I-like"/>
    <property type="match status" value="1"/>
</dbReference>
<keyword evidence="1" id="KW-0695">RNA-directed DNA polymerase</keyword>
<keyword evidence="2" id="KW-1185">Reference proteome</keyword>
<keyword evidence="1" id="KW-0808">Transferase</keyword>
<keyword evidence="1" id="KW-0548">Nucleotidyltransferase</keyword>
<reference evidence="2" key="1">
    <citation type="journal article" date="2019" name="Curr. Biol.">
        <title>Genome Sequence of Striga asiatica Provides Insight into the Evolution of Plant Parasitism.</title>
        <authorList>
            <person name="Yoshida S."/>
            <person name="Kim S."/>
            <person name="Wafula E.K."/>
            <person name="Tanskanen J."/>
            <person name="Kim Y.M."/>
            <person name="Honaas L."/>
            <person name="Yang Z."/>
            <person name="Spallek T."/>
            <person name="Conn C.E."/>
            <person name="Ichihashi Y."/>
            <person name="Cheong K."/>
            <person name="Cui S."/>
            <person name="Der J.P."/>
            <person name="Gundlach H."/>
            <person name="Jiao Y."/>
            <person name="Hori C."/>
            <person name="Ishida J.K."/>
            <person name="Kasahara H."/>
            <person name="Kiba T."/>
            <person name="Kim M.S."/>
            <person name="Koo N."/>
            <person name="Laohavisit A."/>
            <person name="Lee Y.H."/>
            <person name="Lumba S."/>
            <person name="McCourt P."/>
            <person name="Mortimer J.C."/>
            <person name="Mutuku J.M."/>
            <person name="Nomura T."/>
            <person name="Sasaki-Sekimoto Y."/>
            <person name="Seto Y."/>
            <person name="Wang Y."/>
            <person name="Wakatake T."/>
            <person name="Sakakibara H."/>
            <person name="Demura T."/>
            <person name="Yamaguchi S."/>
            <person name="Yoneyama K."/>
            <person name="Manabe R.I."/>
            <person name="Nelson D.C."/>
            <person name="Schulman A.H."/>
            <person name="Timko M.P."/>
            <person name="dePamphilis C.W."/>
            <person name="Choi D."/>
            <person name="Shirasu K."/>
        </authorList>
    </citation>
    <scope>NUCLEOTIDE SEQUENCE [LARGE SCALE GENOMIC DNA]</scope>
    <source>
        <strain evidence="2">cv. UVA1</strain>
    </source>
</reference>
<name>A0A5A7PZL1_STRAF</name>
<organism evidence="1 2">
    <name type="scientific">Striga asiatica</name>
    <name type="common">Asiatic witchweed</name>
    <name type="synonym">Buchnera asiatica</name>
    <dbReference type="NCBI Taxonomy" id="4170"/>
    <lineage>
        <taxon>Eukaryota</taxon>
        <taxon>Viridiplantae</taxon>
        <taxon>Streptophyta</taxon>
        <taxon>Embryophyta</taxon>
        <taxon>Tracheophyta</taxon>
        <taxon>Spermatophyta</taxon>
        <taxon>Magnoliopsida</taxon>
        <taxon>eudicotyledons</taxon>
        <taxon>Gunneridae</taxon>
        <taxon>Pentapetalae</taxon>
        <taxon>asterids</taxon>
        <taxon>lamiids</taxon>
        <taxon>Lamiales</taxon>
        <taxon>Orobanchaceae</taxon>
        <taxon>Buchnereae</taxon>
        <taxon>Striga</taxon>
    </lineage>
</organism>
<accession>A0A5A7PZL1</accession>
<evidence type="ECO:0000313" key="1">
    <source>
        <dbReference type="EMBL" id="GER38018.1"/>
    </source>
</evidence>
<dbReference type="OrthoDB" id="913635at2759"/>
<dbReference type="Proteomes" id="UP000325081">
    <property type="component" value="Unassembled WGS sequence"/>
</dbReference>
<dbReference type="InterPro" id="IPR036691">
    <property type="entry name" value="Endo/exonu/phosph_ase_sf"/>
</dbReference>
<sequence>MRKKVNRLERVIGGDWNEILHKEDKVGGREKSIEELAEFQNFIARMGVYEVCMQGHQFTWCNNRRDHSLLVLYDDGLSSNKRKPRFQLDSRWVSEEGLEEVVSNTWSSLGSGTPMFNFKEKIKKTRIALLKWSQALKSENAKKVEQLTIGLEEIKAKGGEKNWDCLDKVKRELEEAQCSVEEFWRQQSRNQWLTNGNRNTKFFHALTMKRRKTNAIKRLVVENGKVCESKQDIDKAIVNITLSYSPLLEVMMKSRFYNLSHVPSLLALTRSLWLMLMKRKFRMLYLS</sequence>
<protein>
    <submittedName>
        <fullName evidence="1">Reverse transcriptase</fullName>
    </submittedName>
</protein>